<dbReference type="EMBL" id="JACXVP010000009">
    <property type="protein sequence ID" value="KAG5585798.1"/>
    <property type="molecule type" value="Genomic_DNA"/>
</dbReference>
<evidence type="ECO:0000256" key="1">
    <source>
        <dbReference type="SAM" id="MobiDB-lite"/>
    </source>
</evidence>
<dbReference type="OrthoDB" id="5544992at2759"/>
<keyword evidence="3" id="KW-1185">Reference proteome</keyword>
<dbReference type="AlphaFoldDB" id="A0A9J5XF32"/>
<name>A0A9J5XF32_SOLCO</name>
<gene>
    <name evidence="2" type="ORF">H5410_046232</name>
</gene>
<feature type="non-terminal residue" evidence="2">
    <location>
        <position position="89"/>
    </location>
</feature>
<comment type="caution">
    <text evidence="2">The sequence shown here is derived from an EMBL/GenBank/DDBJ whole genome shotgun (WGS) entry which is preliminary data.</text>
</comment>
<protein>
    <submittedName>
        <fullName evidence="2">Uncharacterized protein</fullName>
    </submittedName>
</protein>
<evidence type="ECO:0000313" key="2">
    <source>
        <dbReference type="EMBL" id="KAG5585798.1"/>
    </source>
</evidence>
<dbReference type="Proteomes" id="UP000824120">
    <property type="component" value="Chromosome 9"/>
</dbReference>
<accession>A0A9J5XF32</accession>
<sequence>MVTSWLLNSLSRYIGDSVLYFKIAEELWNDLEVRPYVLAFVIMEERRKWSRNTKMREGNSSSLVDDGNESPQYPRDGNRLKTPEYKSKK</sequence>
<feature type="region of interest" description="Disordered" evidence="1">
    <location>
        <begin position="53"/>
        <end position="89"/>
    </location>
</feature>
<feature type="compositionally biased region" description="Basic and acidic residues" evidence="1">
    <location>
        <begin position="76"/>
        <end position="89"/>
    </location>
</feature>
<organism evidence="2 3">
    <name type="scientific">Solanum commersonii</name>
    <name type="common">Commerson's wild potato</name>
    <name type="synonym">Commerson's nightshade</name>
    <dbReference type="NCBI Taxonomy" id="4109"/>
    <lineage>
        <taxon>Eukaryota</taxon>
        <taxon>Viridiplantae</taxon>
        <taxon>Streptophyta</taxon>
        <taxon>Embryophyta</taxon>
        <taxon>Tracheophyta</taxon>
        <taxon>Spermatophyta</taxon>
        <taxon>Magnoliopsida</taxon>
        <taxon>eudicotyledons</taxon>
        <taxon>Gunneridae</taxon>
        <taxon>Pentapetalae</taxon>
        <taxon>asterids</taxon>
        <taxon>lamiids</taxon>
        <taxon>Solanales</taxon>
        <taxon>Solanaceae</taxon>
        <taxon>Solanoideae</taxon>
        <taxon>Solaneae</taxon>
        <taxon>Solanum</taxon>
    </lineage>
</organism>
<evidence type="ECO:0000313" key="3">
    <source>
        <dbReference type="Proteomes" id="UP000824120"/>
    </source>
</evidence>
<proteinExistence type="predicted"/>
<reference evidence="2 3" key="1">
    <citation type="submission" date="2020-09" db="EMBL/GenBank/DDBJ databases">
        <title>De no assembly of potato wild relative species, Solanum commersonii.</title>
        <authorList>
            <person name="Cho K."/>
        </authorList>
    </citation>
    <scope>NUCLEOTIDE SEQUENCE [LARGE SCALE GENOMIC DNA]</scope>
    <source>
        <strain evidence="2">LZ3.2</strain>
        <tissue evidence="2">Leaf</tissue>
    </source>
</reference>